<keyword evidence="11" id="KW-1185">Reference proteome</keyword>
<keyword evidence="4 7" id="KW-0472">Membrane</keyword>
<dbReference type="AlphaFoldDB" id="A0A6A6DI91"/>
<dbReference type="OrthoDB" id="444631at2759"/>
<dbReference type="PANTHER" id="PTHR33048">
    <property type="entry name" value="PTH11-LIKE INTEGRAL MEMBRANE PROTEIN (AFU_ORTHOLOGUE AFUA_5G11245)"/>
    <property type="match status" value="1"/>
</dbReference>
<sequence>MLMLLMLSGLSGPLSPFNAESCISDTLYVCIGAVTLFGVPSTVLNISHCKPIQKAWQYGLPGTCINLRTFYVASNVLNVIFDIIIFVLPIPVVWKLKLPLRQRVLLVATFACGSIILVASAMRLHLFLELQYHASQALFLPRQLIILTAETTGGNVPMVAWSQIEVHLAILLSCVPAFKALVQRVWPHLLASLSTGSRKQNYGNKTTRRCPDHSSYALQSRGHDEHGVCTVIEPIPRNAESLDSQDLIVGSGESGWARMESAISIHSSSRESRCKAAYLVRCFVWENSPLAVSLASSTSIKNISVFVLILSQLSSTHPTMAPNRITADIDHFLPFEKPGSTAQSVLCKYCQNPRKGSFVRSGKGRLLAHLGACEAYKKHLKQLKESNGRPLR</sequence>
<keyword evidence="3 7" id="KW-1133">Transmembrane helix</keyword>
<comment type="similarity">
    <text evidence="5">Belongs to the SAT4 family.</text>
</comment>
<feature type="region of interest" description="Disordered" evidence="6">
    <location>
        <begin position="199"/>
        <end position="219"/>
    </location>
</feature>
<evidence type="ECO:0000256" key="1">
    <source>
        <dbReference type="ARBA" id="ARBA00004141"/>
    </source>
</evidence>
<evidence type="ECO:0000256" key="7">
    <source>
        <dbReference type="SAM" id="Phobius"/>
    </source>
</evidence>
<evidence type="ECO:0000256" key="3">
    <source>
        <dbReference type="ARBA" id="ARBA00022989"/>
    </source>
</evidence>
<keyword evidence="8" id="KW-0732">Signal</keyword>
<keyword evidence="2 7" id="KW-0812">Transmembrane</keyword>
<feature type="domain" description="Rhodopsin" evidence="9">
    <location>
        <begin position="26"/>
        <end position="184"/>
    </location>
</feature>
<dbReference type="InterPro" id="IPR052337">
    <property type="entry name" value="SAT4-like"/>
</dbReference>
<evidence type="ECO:0000313" key="11">
    <source>
        <dbReference type="Proteomes" id="UP000800200"/>
    </source>
</evidence>
<dbReference type="GO" id="GO:0016020">
    <property type="term" value="C:membrane"/>
    <property type="evidence" value="ECO:0007669"/>
    <property type="project" value="UniProtKB-SubCell"/>
</dbReference>
<feature type="chain" id="PRO_5025557282" description="Rhodopsin domain-containing protein" evidence="8">
    <location>
        <begin position="17"/>
        <end position="392"/>
    </location>
</feature>
<evidence type="ECO:0000256" key="6">
    <source>
        <dbReference type="SAM" id="MobiDB-lite"/>
    </source>
</evidence>
<dbReference type="EMBL" id="ML994677">
    <property type="protein sequence ID" value="KAF2178168.1"/>
    <property type="molecule type" value="Genomic_DNA"/>
</dbReference>
<dbReference type="Pfam" id="PF20684">
    <property type="entry name" value="Fung_rhodopsin"/>
    <property type="match status" value="1"/>
</dbReference>
<gene>
    <name evidence="10" type="ORF">K469DRAFT_803823</name>
</gene>
<feature type="transmembrane region" description="Helical" evidence="7">
    <location>
        <begin position="70"/>
        <end position="92"/>
    </location>
</feature>
<comment type="subcellular location">
    <subcellularLocation>
        <location evidence="1">Membrane</location>
        <topology evidence="1">Multi-pass membrane protein</topology>
    </subcellularLocation>
</comment>
<dbReference type="Proteomes" id="UP000800200">
    <property type="component" value="Unassembled WGS sequence"/>
</dbReference>
<feature type="transmembrane region" description="Helical" evidence="7">
    <location>
        <begin position="104"/>
        <end position="128"/>
    </location>
</feature>
<protein>
    <recommendedName>
        <fullName evidence="9">Rhodopsin domain-containing protein</fullName>
    </recommendedName>
</protein>
<evidence type="ECO:0000256" key="5">
    <source>
        <dbReference type="ARBA" id="ARBA00038359"/>
    </source>
</evidence>
<evidence type="ECO:0000256" key="2">
    <source>
        <dbReference type="ARBA" id="ARBA00022692"/>
    </source>
</evidence>
<feature type="signal peptide" evidence="8">
    <location>
        <begin position="1"/>
        <end position="16"/>
    </location>
</feature>
<dbReference type="InterPro" id="IPR049326">
    <property type="entry name" value="Rhodopsin_dom_fungi"/>
</dbReference>
<evidence type="ECO:0000256" key="4">
    <source>
        <dbReference type="ARBA" id="ARBA00023136"/>
    </source>
</evidence>
<reference evidence="10" key="1">
    <citation type="journal article" date="2020" name="Stud. Mycol.">
        <title>101 Dothideomycetes genomes: a test case for predicting lifestyles and emergence of pathogens.</title>
        <authorList>
            <person name="Haridas S."/>
            <person name="Albert R."/>
            <person name="Binder M."/>
            <person name="Bloem J."/>
            <person name="Labutti K."/>
            <person name="Salamov A."/>
            <person name="Andreopoulos B."/>
            <person name="Baker S."/>
            <person name="Barry K."/>
            <person name="Bills G."/>
            <person name="Bluhm B."/>
            <person name="Cannon C."/>
            <person name="Castanera R."/>
            <person name="Culley D."/>
            <person name="Daum C."/>
            <person name="Ezra D."/>
            <person name="Gonzalez J."/>
            <person name="Henrissat B."/>
            <person name="Kuo A."/>
            <person name="Liang C."/>
            <person name="Lipzen A."/>
            <person name="Lutzoni F."/>
            <person name="Magnuson J."/>
            <person name="Mondo S."/>
            <person name="Nolan M."/>
            <person name="Ohm R."/>
            <person name="Pangilinan J."/>
            <person name="Park H.-J."/>
            <person name="Ramirez L."/>
            <person name="Alfaro M."/>
            <person name="Sun H."/>
            <person name="Tritt A."/>
            <person name="Yoshinaga Y."/>
            <person name="Zwiers L.-H."/>
            <person name="Turgeon B."/>
            <person name="Goodwin S."/>
            <person name="Spatafora J."/>
            <person name="Crous P."/>
            <person name="Grigoriev I."/>
        </authorList>
    </citation>
    <scope>NUCLEOTIDE SEQUENCE</scope>
    <source>
        <strain evidence="10">CBS 207.26</strain>
    </source>
</reference>
<organism evidence="10 11">
    <name type="scientific">Zopfia rhizophila CBS 207.26</name>
    <dbReference type="NCBI Taxonomy" id="1314779"/>
    <lineage>
        <taxon>Eukaryota</taxon>
        <taxon>Fungi</taxon>
        <taxon>Dikarya</taxon>
        <taxon>Ascomycota</taxon>
        <taxon>Pezizomycotina</taxon>
        <taxon>Dothideomycetes</taxon>
        <taxon>Dothideomycetes incertae sedis</taxon>
        <taxon>Zopfiaceae</taxon>
        <taxon>Zopfia</taxon>
    </lineage>
</organism>
<evidence type="ECO:0000259" key="9">
    <source>
        <dbReference type="Pfam" id="PF20684"/>
    </source>
</evidence>
<proteinExistence type="inferred from homology"/>
<accession>A0A6A6DI91</accession>
<name>A0A6A6DI91_9PEZI</name>
<evidence type="ECO:0000313" key="10">
    <source>
        <dbReference type="EMBL" id="KAF2178168.1"/>
    </source>
</evidence>
<dbReference type="PANTHER" id="PTHR33048:SF47">
    <property type="entry name" value="INTEGRAL MEMBRANE PROTEIN-RELATED"/>
    <property type="match status" value="1"/>
</dbReference>
<evidence type="ECO:0000256" key="8">
    <source>
        <dbReference type="SAM" id="SignalP"/>
    </source>
</evidence>